<evidence type="ECO:0000313" key="1">
    <source>
        <dbReference type="EMBL" id="KAG8042875.1"/>
    </source>
</evidence>
<comment type="caution">
    <text evidence="1">The sequence shown here is derived from an EMBL/GenBank/DDBJ whole genome shotgun (WGS) entry which is preliminary data.</text>
</comment>
<sequence>MQEDIGHVNVDHLLYPSLVGVSCTDQTWFNCSCFAVDEICFGIRTMLIKNFNVLKRWQNPMLNCSWSHGTVLTLQFQTIPN</sequence>
<reference evidence="1" key="1">
    <citation type="journal article" date="2021" name="bioRxiv">
        <title>Whole Genome Assembly and Annotation of Northern Wild Rice, Zizania palustris L., Supports a Whole Genome Duplication in the Zizania Genus.</title>
        <authorList>
            <person name="Haas M."/>
            <person name="Kono T."/>
            <person name="Macchietto M."/>
            <person name="Millas R."/>
            <person name="McGilp L."/>
            <person name="Shao M."/>
            <person name="Duquette J."/>
            <person name="Hirsch C.N."/>
            <person name="Kimball J."/>
        </authorList>
    </citation>
    <scope>NUCLEOTIDE SEQUENCE</scope>
    <source>
        <tissue evidence="1">Fresh leaf tissue</tissue>
    </source>
</reference>
<dbReference type="EMBL" id="JAAALK010001447">
    <property type="protein sequence ID" value="KAG8042875.1"/>
    <property type="molecule type" value="Genomic_DNA"/>
</dbReference>
<organism evidence="1 2">
    <name type="scientific">Zizania palustris</name>
    <name type="common">Northern wild rice</name>
    <dbReference type="NCBI Taxonomy" id="103762"/>
    <lineage>
        <taxon>Eukaryota</taxon>
        <taxon>Viridiplantae</taxon>
        <taxon>Streptophyta</taxon>
        <taxon>Embryophyta</taxon>
        <taxon>Tracheophyta</taxon>
        <taxon>Spermatophyta</taxon>
        <taxon>Magnoliopsida</taxon>
        <taxon>Liliopsida</taxon>
        <taxon>Poales</taxon>
        <taxon>Poaceae</taxon>
        <taxon>BOP clade</taxon>
        <taxon>Oryzoideae</taxon>
        <taxon>Oryzeae</taxon>
        <taxon>Zizaniinae</taxon>
        <taxon>Zizania</taxon>
    </lineage>
</organism>
<protein>
    <submittedName>
        <fullName evidence="1">Uncharacterized protein</fullName>
    </submittedName>
</protein>
<keyword evidence="2" id="KW-1185">Reference proteome</keyword>
<reference evidence="1" key="2">
    <citation type="submission" date="2021-02" db="EMBL/GenBank/DDBJ databases">
        <authorList>
            <person name="Kimball J.A."/>
            <person name="Haas M.W."/>
            <person name="Macchietto M."/>
            <person name="Kono T."/>
            <person name="Duquette J."/>
            <person name="Shao M."/>
        </authorList>
    </citation>
    <scope>NUCLEOTIDE SEQUENCE</scope>
    <source>
        <tissue evidence="1">Fresh leaf tissue</tissue>
    </source>
</reference>
<name>A0A8J5QUF6_ZIZPA</name>
<gene>
    <name evidence="1" type="ORF">GUJ93_ZPchr0316g2712</name>
</gene>
<accession>A0A8J5QUF6</accession>
<evidence type="ECO:0000313" key="2">
    <source>
        <dbReference type="Proteomes" id="UP000729402"/>
    </source>
</evidence>
<dbReference type="AlphaFoldDB" id="A0A8J5QUF6"/>
<proteinExistence type="predicted"/>
<dbReference type="Proteomes" id="UP000729402">
    <property type="component" value="Unassembled WGS sequence"/>
</dbReference>